<name>A0A062UY80_9EURY</name>
<organism evidence="1 2">
    <name type="scientific">Candidatus Methanoperedens nitratireducens</name>
    <dbReference type="NCBI Taxonomy" id="1392998"/>
    <lineage>
        <taxon>Archaea</taxon>
        <taxon>Methanobacteriati</taxon>
        <taxon>Methanobacteriota</taxon>
        <taxon>Stenosarchaea group</taxon>
        <taxon>Methanomicrobia</taxon>
        <taxon>Methanosarcinales</taxon>
        <taxon>ANME-2 cluster</taxon>
        <taxon>Candidatus Methanoperedentaceae</taxon>
        <taxon>Candidatus Methanoperedens</taxon>
    </lineage>
</organism>
<comment type="caution">
    <text evidence="1">The sequence shown here is derived from an EMBL/GenBank/DDBJ whole genome shotgun (WGS) entry which is preliminary data.</text>
</comment>
<dbReference type="AlphaFoldDB" id="A0A062UY80"/>
<gene>
    <name evidence="1" type="ORF">ANME2D_01962</name>
</gene>
<reference evidence="1 2" key="1">
    <citation type="journal article" date="2013" name="Nature">
        <title>Anaerobic oxidation of methane coupled to nitrate reduction in a novel archaeal lineage.</title>
        <authorList>
            <person name="Haroon M.F."/>
            <person name="Hu S."/>
            <person name="Shi Y."/>
            <person name="Imelfort M."/>
            <person name="Keller J."/>
            <person name="Hugenholtz P."/>
            <person name="Yuan Z."/>
            <person name="Tyson G.W."/>
        </authorList>
    </citation>
    <scope>NUCLEOTIDE SEQUENCE [LARGE SCALE GENOMIC DNA]</scope>
    <source>
        <strain evidence="1 2">ANME-2d</strain>
    </source>
</reference>
<dbReference type="EMBL" id="JMIY01000004">
    <property type="protein sequence ID" value="KCZ71906.1"/>
    <property type="molecule type" value="Genomic_DNA"/>
</dbReference>
<protein>
    <submittedName>
        <fullName evidence="1">Uncharacterized protein</fullName>
    </submittedName>
</protein>
<dbReference type="Proteomes" id="UP000027153">
    <property type="component" value="Unassembled WGS sequence"/>
</dbReference>
<dbReference type="OrthoDB" id="102288at2157"/>
<proteinExistence type="predicted"/>
<keyword evidence="2" id="KW-1185">Reference proteome</keyword>
<accession>A0A062UY80</accession>
<sequence>MCSVGDAFNIEITSLEAKFYKCGDCSNEFRGVGKKVVCPSCHSGNVNLMFKEE</sequence>
<evidence type="ECO:0000313" key="1">
    <source>
        <dbReference type="EMBL" id="KCZ71906.1"/>
    </source>
</evidence>
<dbReference type="RefSeq" id="WP_198527400.1">
    <property type="nucleotide sequence ID" value="NZ_JMIY01000004.1"/>
</dbReference>
<evidence type="ECO:0000313" key="2">
    <source>
        <dbReference type="Proteomes" id="UP000027153"/>
    </source>
</evidence>